<dbReference type="PANTHER" id="PTHR43540:SF1">
    <property type="entry name" value="ISOCHORISMATASE HYDROLASE"/>
    <property type="match status" value="1"/>
</dbReference>
<gene>
    <name evidence="3" type="ORF">UFOPK1591_01428</name>
</gene>
<organism evidence="3">
    <name type="scientific">freshwater metagenome</name>
    <dbReference type="NCBI Taxonomy" id="449393"/>
    <lineage>
        <taxon>unclassified sequences</taxon>
        <taxon>metagenomes</taxon>
        <taxon>ecological metagenomes</taxon>
    </lineage>
</organism>
<dbReference type="InterPro" id="IPR000868">
    <property type="entry name" value="Isochorismatase-like_dom"/>
</dbReference>
<evidence type="ECO:0000256" key="1">
    <source>
        <dbReference type="ARBA" id="ARBA00022801"/>
    </source>
</evidence>
<feature type="domain" description="Isochorismatase-like" evidence="2">
    <location>
        <begin position="11"/>
        <end position="157"/>
    </location>
</feature>
<dbReference type="InterPro" id="IPR050272">
    <property type="entry name" value="Isochorismatase-like_hydrls"/>
</dbReference>
<dbReference type="PANTHER" id="PTHR43540">
    <property type="entry name" value="PEROXYUREIDOACRYLATE/UREIDOACRYLATE AMIDOHYDROLASE-RELATED"/>
    <property type="match status" value="1"/>
</dbReference>
<dbReference type="CDD" id="cd01014">
    <property type="entry name" value="nicotinamidase_related"/>
    <property type="match status" value="1"/>
</dbReference>
<dbReference type="InterPro" id="IPR036380">
    <property type="entry name" value="Isochorismatase-like_sf"/>
</dbReference>
<reference evidence="3" key="1">
    <citation type="submission" date="2020-05" db="EMBL/GenBank/DDBJ databases">
        <authorList>
            <person name="Chiriac C."/>
            <person name="Salcher M."/>
            <person name="Ghai R."/>
            <person name="Kavagutti S V."/>
        </authorList>
    </citation>
    <scope>NUCLEOTIDE SEQUENCE</scope>
</reference>
<dbReference type="Gene3D" id="3.40.50.850">
    <property type="entry name" value="Isochorismatase-like"/>
    <property type="match status" value="1"/>
</dbReference>
<evidence type="ECO:0000313" key="3">
    <source>
        <dbReference type="EMBL" id="CAB4573299.1"/>
    </source>
</evidence>
<protein>
    <submittedName>
        <fullName evidence="3">Unannotated protein</fullName>
    </submittedName>
</protein>
<sequence length="192" mass="20784">MTSDIQLDDKAALIMIDVQQGFDRSDRWGRRDNPEAEANLGRLQDAWISSGRPFVVVQHDSLDEGSTLSPADPGNQFKDFVRASDAQLHVRKNVNSAFYGTPNLDEWLRAANVNLVVICGIMTNICCETTARMAGNLGYQVLFPVDATHTFDMSASNGVSMTAEQLSAATVVSLDAGGFAKVLTTDEVLASL</sequence>
<evidence type="ECO:0000259" key="2">
    <source>
        <dbReference type="Pfam" id="PF00857"/>
    </source>
</evidence>
<proteinExistence type="predicted"/>
<dbReference type="SUPFAM" id="SSF52499">
    <property type="entry name" value="Isochorismatase-like hydrolases"/>
    <property type="match status" value="1"/>
</dbReference>
<dbReference type="EMBL" id="CAEZTD010000154">
    <property type="protein sequence ID" value="CAB4573299.1"/>
    <property type="molecule type" value="Genomic_DNA"/>
</dbReference>
<name>A0A6J6ED48_9ZZZZ</name>
<dbReference type="GO" id="GO:0016787">
    <property type="term" value="F:hydrolase activity"/>
    <property type="evidence" value="ECO:0007669"/>
    <property type="project" value="UniProtKB-KW"/>
</dbReference>
<dbReference type="AlphaFoldDB" id="A0A6J6ED48"/>
<keyword evidence="1" id="KW-0378">Hydrolase</keyword>
<accession>A0A6J6ED48</accession>
<dbReference type="Pfam" id="PF00857">
    <property type="entry name" value="Isochorismatase"/>
    <property type="match status" value="1"/>
</dbReference>